<dbReference type="STRING" id="1120996.SAMN02746066_04188"/>
<gene>
    <name evidence="1" type="ORF">SAMN02746066_04188</name>
</gene>
<evidence type="ECO:0000313" key="2">
    <source>
        <dbReference type="Proteomes" id="UP000184038"/>
    </source>
</evidence>
<keyword evidence="2" id="KW-1185">Reference proteome</keyword>
<dbReference type="Proteomes" id="UP000184038">
    <property type="component" value="Unassembled WGS sequence"/>
</dbReference>
<dbReference type="EMBL" id="FRCP01000024">
    <property type="protein sequence ID" value="SHM97717.1"/>
    <property type="molecule type" value="Genomic_DNA"/>
</dbReference>
<evidence type="ECO:0000313" key="1">
    <source>
        <dbReference type="EMBL" id="SHM97717.1"/>
    </source>
</evidence>
<dbReference type="RefSeq" id="WP_170865551.1">
    <property type="nucleotide sequence ID" value="NZ_FRCP01000024.1"/>
</dbReference>
<protein>
    <submittedName>
        <fullName evidence="1">Uncharacterized protein</fullName>
    </submittedName>
</protein>
<sequence length="53" mass="6096">MSRPDIGDAKIPDVLINNRSQIKKLSVLQEDAQESIYSLIFAETQQRSIDKYE</sequence>
<reference evidence="1 2" key="1">
    <citation type="submission" date="2016-11" db="EMBL/GenBank/DDBJ databases">
        <authorList>
            <person name="Jaros S."/>
            <person name="Januszkiewicz K."/>
            <person name="Wedrychowicz H."/>
        </authorList>
    </citation>
    <scope>NUCLEOTIDE SEQUENCE [LARGE SCALE GENOMIC DNA]</scope>
    <source>
        <strain evidence="1 2">DSM 15930</strain>
    </source>
</reference>
<organism evidence="1 2">
    <name type="scientific">Anaerosporobacter mobilis DSM 15930</name>
    <dbReference type="NCBI Taxonomy" id="1120996"/>
    <lineage>
        <taxon>Bacteria</taxon>
        <taxon>Bacillati</taxon>
        <taxon>Bacillota</taxon>
        <taxon>Clostridia</taxon>
        <taxon>Lachnospirales</taxon>
        <taxon>Lachnospiraceae</taxon>
        <taxon>Anaerosporobacter</taxon>
    </lineage>
</organism>
<dbReference type="AlphaFoldDB" id="A0A1M7N413"/>
<name>A0A1M7N413_9FIRM</name>
<proteinExistence type="predicted"/>
<accession>A0A1M7N413</accession>